<dbReference type="InterPro" id="IPR018490">
    <property type="entry name" value="cNMP-bd_dom_sf"/>
</dbReference>
<protein>
    <submittedName>
        <fullName evidence="7">CRP/FNR family transcriptional regulator</fullName>
    </submittedName>
</protein>
<comment type="caution">
    <text evidence="7">The sequence shown here is derived from an EMBL/GenBank/DDBJ whole genome shotgun (WGS) entry which is preliminary data.</text>
</comment>
<dbReference type="Pfam" id="PF00027">
    <property type="entry name" value="cNMP_binding"/>
    <property type="match status" value="1"/>
</dbReference>
<dbReference type="InterPro" id="IPR036388">
    <property type="entry name" value="WH-like_DNA-bd_sf"/>
</dbReference>
<dbReference type="SMART" id="SM00419">
    <property type="entry name" value="HTH_CRP"/>
    <property type="match status" value="1"/>
</dbReference>
<dbReference type="InterPro" id="IPR014710">
    <property type="entry name" value="RmlC-like_jellyroll"/>
</dbReference>
<sequence>MDNEFINKLPKVTEKEPSALAIMLNEIGTVKPIHEGSHLFHEGDDANEIYLIKSGQIQISKLTADGKELLLRVCNSGDIVGELILFSDNATYFLSAEIIYSGEVIMLNKERIEKELLSNPSLALEFMKWEADHMRKFQTKIRDLLLNGKKGALYSTLIRLSNSYGVIHPKGILINMAFTNRELARFCAATRESINRMLSQLKKWDVISIEKDGRILIKNSKFLRDEIGCEYCSIDICNIN</sequence>
<dbReference type="Gene3D" id="2.60.120.10">
    <property type="entry name" value="Jelly Rolls"/>
    <property type="match status" value="1"/>
</dbReference>
<dbReference type="Proteomes" id="UP000823485">
    <property type="component" value="Unassembled WGS sequence"/>
</dbReference>
<keyword evidence="8" id="KW-1185">Reference proteome</keyword>
<evidence type="ECO:0000256" key="4">
    <source>
        <dbReference type="ARBA" id="ARBA00023163"/>
    </source>
</evidence>
<proteinExistence type="predicted"/>
<dbReference type="Pfam" id="PF13545">
    <property type="entry name" value="HTH_Crp_2"/>
    <property type="match status" value="1"/>
</dbReference>
<evidence type="ECO:0000313" key="8">
    <source>
        <dbReference type="Proteomes" id="UP000823485"/>
    </source>
</evidence>
<dbReference type="SMART" id="SM00100">
    <property type="entry name" value="cNMP"/>
    <property type="match status" value="1"/>
</dbReference>
<keyword evidence="1" id="KW-0805">Transcription regulation</keyword>
<dbReference type="InterPro" id="IPR036390">
    <property type="entry name" value="WH_DNA-bd_sf"/>
</dbReference>
<dbReference type="InterPro" id="IPR050397">
    <property type="entry name" value="Env_Response_Regulators"/>
</dbReference>
<dbReference type="SUPFAM" id="SSF46785">
    <property type="entry name" value="Winged helix' DNA-binding domain"/>
    <property type="match status" value="1"/>
</dbReference>
<keyword evidence="4" id="KW-0804">Transcription</keyword>
<dbReference type="CDD" id="cd00092">
    <property type="entry name" value="HTH_CRP"/>
    <property type="match status" value="1"/>
</dbReference>
<accession>A0ABS2RBU1</accession>
<reference evidence="7 8" key="1">
    <citation type="submission" date="2021-01" db="EMBL/GenBank/DDBJ databases">
        <title>Genomic Encyclopedia of Type Strains, Phase IV (KMG-IV): sequencing the most valuable type-strain genomes for metagenomic binning, comparative biology and taxonomic classification.</title>
        <authorList>
            <person name="Goeker M."/>
        </authorList>
    </citation>
    <scope>NUCLEOTIDE SEQUENCE [LARGE SCALE GENOMIC DNA]</scope>
    <source>
        <strain evidence="7 8">DSM 105453</strain>
    </source>
</reference>
<dbReference type="PROSITE" id="PS51063">
    <property type="entry name" value="HTH_CRP_2"/>
    <property type="match status" value="1"/>
</dbReference>
<feature type="domain" description="Cyclic nucleotide-binding" evidence="5">
    <location>
        <begin position="35"/>
        <end position="116"/>
    </location>
</feature>
<name>A0ABS2RBU1_9BACI</name>
<dbReference type="PANTHER" id="PTHR24567">
    <property type="entry name" value="CRP FAMILY TRANSCRIPTIONAL REGULATORY PROTEIN"/>
    <property type="match status" value="1"/>
</dbReference>
<evidence type="ECO:0000256" key="3">
    <source>
        <dbReference type="ARBA" id="ARBA00023159"/>
    </source>
</evidence>
<dbReference type="InterPro" id="IPR000595">
    <property type="entry name" value="cNMP-bd_dom"/>
</dbReference>
<gene>
    <name evidence="7" type="ORF">JOC94_004157</name>
</gene>
<evidence type="ECO:0000259" key="6">
    <source>
        <dbReference type="PROSITE" id="PS51063"/>
    </source>
</evidence>
<keyword evidence="3" id="KW-0010">Activator</keyword>
<evidence type="ECO:0000259" key="5">
    <source>
        <dbReference type="PROSITE" id="PS50042"/>
    </source>
</evidence>
<organism evidence="7 8">
    <name type="scientific">Siminovitchia thermophila</name>
    <dbReference type="NCBI Taxonomy" id="1245522"/>
    <lineage>
        <taxon>Bacteria</taxon>
        <taxon>Bacillati</taxon>
        <taxon>Bacillota</taxon>
        <taxon>Bacilli</taxon>
        <taxon>Bacillales</taxon>
        <taxon>Bacillaceae</taxon>
        <taxon>Siminovitchia</taxon>
    </lineage>
</organism>
<dbReference type="Gene3D" id="1.10.10.10">
    <property type="entry name" value="Winged helix-like DNA-binding domain superfamily/Winged helix DNA-binding domain"/>
    <property type="match status" value="1"/>
</dbReference>
<evidence type="ECO:0000256" key="1">
    <source>
        <dbReference type="ARBA" id="ARBA00023015"/>
    </source>
</evidence>
<feature type="domain" description="HTH crp-type" evidence="6">
    <location>
        <begin position="147"/>
        <end position="221"/>
    </location>
</feature>
<dbReference type="InterPro" id="IPR012318">
    <property type="entry name" value="HTH_CRP"/>
</dbReference>
<dbReference type="PROSITE" id="PS50042">
    <property type="entry name" value="CNMP_BINDING_3"/>
    <property type="match status" value="1"/>
</dbReference>
<dbReference type="SUPFAM" id="SSF51206">
    <property type="entry name" value="cAMP-binding domain-like"/>
    <property type="match status" value="1"/>
</dbReference>
<dbReference type="CDD" id="cd00038">
    <property type="entry name" value="CAP_ED"/>
    <property type="match status" value="1"/>
</dbReference>
<evidence type="ECO:0000256" key="2">
    <source>
        <dbReference type="ARBA" id="ARBA00023125"/>
    </source>
</evidence>
<keyword evidence="2" id="KW-0238">DNA-binding</keyword>
<dbReference type="EMBL" id="JAFBFH010000039">
    <property type="protein sequence ID" value="MBM7717132.1"/>
    <property type="molecule type" value="Genomic_DNA"/>
</dbReference>
<evidence type="ECO:0000313" key="7">
    <source>
        <dbReference type="EMBL" id="MBM7717132.1"/>
    </source>
</evidence>
<dbReference type="PANTHER" id="PTHR24567:SF74">
    <property type="entry name" value="HTH-TYPE TRANSCRIPTIONAL REGULATOR ARCR"/>
    <property type="match status" value="1"/>
</dbReference>